<name>A0A843UWZ3_COLES</name>
<keyword evidence="6" id="KW-1185">Reference proteome</keyword>
<proteinExistence type="predicted"/>
<feature type="domain" description="Terpene synthase metal-binding" evidence="4">
    <location>
        <begin position="1"/>
        <end position="91"/>
    </location>
</feature>
<dbReference type="AlphaFoldDB" id="A0A843UWZ3"/>
<accession>A0A843UWZ3</accession>
<dbReference type="Gene3D" id="1.10.600.10">
    <property type="entry name" value="Farnesyl Diphosphate Synthase"/>
    <property type="match status" value="2"/>
</dbReference>
<evidence type="ECO:0000313" key="6">
    <source>
        <dbReference type="Proteomes" id="UP000652761"/>
    </source>
</evidence>
<dbReference type="Proteomes" id="UP000652761">
    <property type="component" value="Unassembled WGS sequence"/>
</dbReference>
<evidence type="ECO:0000259" key="4">
    <source>
        <dbReference type="Pfam" id="PF03936"/>
    </source>
</evidence>
<reference evidence="5" key="1">
    <citation type="submission" date="2017-07" db="EMBL/GenBank/DDBJ databases">
        <title>Taro Niue Genome Assembly and Annotation.</title>
        <authorList>
            <person name="Atibalentja N."/>
            <person name="Keating K."/>
            <person name="Fields C.J."/>
        </authorList>
    </citation>
    <scope>NUCLEOTIDE SEQUENCE</scope>
    <source>
        <strain evidence="5">Niue_2</strain>
        <tissue evidence="5">Leaf</tissue>
    </source>
</reference>
<dbReference type="SUPFAM" id="SSF48576">
    <property type="entry name" value="Terpenoid synthases"/>
    <property type="match status" value="1"/>
</dbReference>
<dbReference type="OrthoDB" id="1936865at2759"/>
<dbReference type="GO" id="GO:0010333">
    <property type="term" value="F:terpene synthase activity"/>
    <property type="evidence" value="ECO:0007669"/>
    <property type="project" value="InterPro"/>
</dbReference>
<comment type="cofactor">
    <cofactor evidence="1">
        <name>Mg(2+)</name>
        <dbReference type="ChEBI" id="CHEBI:18420"/>
    </cofactor>
</comment>
<dbReference type="PANTHER" id="PTHR31225">
    <property type="entry name" value="OS04G0344100 PROTEIN-RELATED"/>
    <property type="match status" value="1"/>
</dbReference>
<dbReference type="Pfam" id="PF03936">
    <property type="entry name" value="Terpene_synth_C"/>
    <property type="match status" value="1"/>
</dbReference>
<evidence type="ECO:0000256" key="2">
    <source>
        <dbReference type="ARBA" id="ARBA00022723"/>
    </source>
</evidence>
<evidence type="ECO:0000256" key="1">
    <source>
        <dbReference type="ARBA" id="ARBA00001946"/>
    </source>
</evidence>
<comment type="caution">
    <text evidence="5">The sequence shown here is derived from an EMBL/GenBank/DDBJ whole genome shotgun (WGS) entry which is preliminary data.</text>
</comment>
<dbReference type="EMBL" id="NMUH01001032">
    <property type="protein sequence ID" value="MQL88121.1"/>
    <property type="molecule type" value="Genomic_DNA"/>
</dbReference>
<dbReference type="PANTHER" id="PTHR31225:SF252">
    <property type="entry name" value="TERPENE SYNTHASE 12-RELATED"/>
    <property type="match status" value="1"/>
</dbReference>
<protein>
    <recommendedName>
        <fullName evidence="4">Terpene synthase metal-binding domain-containing protein</fullName>
    </recommendedName>
</protein>
<keyword evidence="3" id="KW-0460">Magnesium</keyword>
<dbReference type="InterPro" id="IPR008949">
    <property type="entry name" value="Isoprenoid_synthase_dom_sf"/>
</dbReference>
<evidence type="ECO:0000313" key="5">
    <source>
        <dbReference type="EMBL" id="MQL88121.1"/>
    </source>
</evidence>
<organism evidence="5 6">
    <name type="scientific">Colocasia esculenta</name>
    <name type="common">Wild taro</name>
    <name type="synonym">Arum esculentum</name>
    <dbReference type="NCBI Taxonomy" id="4460"/>
    <lineage>
        <taxon>Eukaryota</taxon>
        <taxon>Viridiplantae</taxon>
        <taxon>Streptophyta</taxon>
        <taxon>Embryophyta</taxon>
        <taxon>Tracheophyta</taxon>
        <taxon>Spermatophyta</taxon>
        <taxon>Magnoliopsida</taxon>
        <taxon>Liliopsida</taxon>
        <taxon>Araceae</taxon>
        <taxon>Aroideae</taxon>
        <taxon>Colocasieae</taxon>
        <taxon>Colocasia</taxon>
    </lineage>
</organism>
<dbReference type="Pfam" id="PF19086">
    <property type="entry name" value="Terpene_syn_C_2"/>
    <property type="match status" value="1"/>
</dbReference>
<keyword evidence="2" id="KW-0479">Metal-binding</keyword>
<dbReference type="GO" id="GO:0016114">
    <property type="term" value="P:terpenoid biosynthetic process"/>
    <property type="evidence" value="ECO:0007669"/>
    <property type="project" value="InterPro"/>
</dbReference>
<gene>
    <name evidence="5" type="ORF">Taro_020681</name>
</gene>
<sequence>MENYFCSIAIALDPQFSRCREKLTQVCCLISTIDDIYDEYRTYDELYVFTNAVERREVTAAYDLPQYMQSCYLVLLNTVGQMCHELQREKGLGALPFLKVGREGWDTPSAIACYMNENSATEEAARRHIKDLIDETWSAMSQEITASSLPARFTAAAANVADRLGHCLYQHGDGHSKLEMDTLCV</sequence>
<dbReference type="InterPro" id="IPR005630">
    <property type="entry name" value="Terpene_synthase_metal-bd"/>
</dbReference>
<evidence type="ECO:0000256" key="3">
    <source>
        <dbReference type="ARBA" id="ARBA00022842"/>
    </source>
</evidence>
<dbReference type="InterPro" id="IPR050148">
    <property type="entry name" value="Terpene_synthase-like"/>
</dbReference>
<dbReference type="GO" id="GO:0000287">
    <property type="term" value="F:magnesium ion binding"/>
    <property type="evidence" value="ECO:0007669"/>
    <property type="project" value="InterPro"/>
</dbReference>